<dbReference type="AlphaFoldDB" id="A0A239ACT1"/>
<dbReference type="CDD" id="cd01948">
    <property type="entry name" value="EAL"/>
    <property type="match status" value="1"/>
</dbReference>
<evidence type="ECO:0000313" key="3">
    <source>
        <dbReference type="Proteomes" id="UP000198405"/>
    </source>
</evidence>
<feature type="domain" description="EAL" evidence="1">
    <location>
        <begin position="71"/>
        <end position="314"/>
    </location>
</feature>
<organism evidence="2 3">
    <name type="scientific">Desulfurobacterium atlanticum</name>
    <dbReference type="NCBI Taxonomy" id="240169"/>
    <lineage>
        <taxon>Bacteria</taxon>
        <taxon>Pseudomonadati</taxon>
        <taxon>Aquificota</taxon>
        <taxon>Aquificia</taxon>
        <taxon>Desulfurobacteriales</taxon>
        <taxon>Desulfurobacteriaceae</taxon>
        <taxon>Desulfurobacterium</taxon>
    </lineage>
</organism>
<name>A0A239ACT1_9BACT</name>
<dbReference type="Pfam" id="PF00563">
    <property type="entry name" value="EAL"/>
    <property type="match status" value="1"/>
</dbReference>
<keyword evidence="3" id="KW-1185">Reference proteome</keyword>
<dbReference type="EMBL" id="FZOB01000019">
    <property type="protein sequence ID" value="SNR93141.1"/>
    <property type="molecule type" value="Genomic_DNA"/>
</dbReference>
<dbReference type="PANTHER" id="PTHR33121:SF79">
    <property type="entry name" value="CYCLIC DI-GMP PHOSPHODIESTERASE PDED-RELATED"/>
    <property type="match status" value="1"/>
</dbReference>
<dbReference type="Gene3D" id="3.20.20.450">
    <property type="entry name" value="EAL domain"/>
    <property type="match status" value="1"/>
</dbReference>
<gene>
    <name evidence="2" type="ORF">SAMN06265340_1191</name>
</gene>
<dbReference type="PANTHER" id="PTHR33121">
    <property type="entry name" value="CYCLIC DI-GMP PHOSPHODIESTERASE PDEF"/>
    <property type="match status" value="1"/>
</dbReference>
<dbReference type="InterPro" id="IPR035919">
    <property type="entry name" value="EAL_sf"/>
</dbReference>
<dbReference type="SUPFAM" id="SSF141868">
    <property type="entry name" value="EAL domain-like"/>
    <property type="match status" value="1"/>
</dbReference>
<dbReference type="SMART" id="SM00052">
    <property type="entry name" value="EAL"/>
    <property type="match status" value="1"/>
</dbReference>
<dbReference type="RefSeq" id="WP_089323745.1">
    <property type="nucleotide sequence ID" value="NZ_FZOB01000019.1"/>
</dbReference>
<dbReference type="InterPro" id="IPR001633">
    <property type="entry name" value="EAL_dom"/>
</dbReference>
<protein>
    <submittedName>
        <fullName evidence="2">EAL domain, c-di-GMP-specific phosphodiesterase class I (Or its enzymatically inactive variant)</fullName>
    </submittedName>
</protein>
<dbReference type="PROSITE" id="PS50883">
    <property type="entry name" value="EAL"/>
    <property type="match status" value="1"/>
</dbReference>
<dbReference type="OrthoDB" id="7057390at2"/>
<dbReference type="Proteomes" id="UP000198405">
    <property type="component" value="Unassembled WGS sequence"/>
</dbReference>
<sequence>MRIKEKVKSLSKFSPVTVDVAGFVVSISSLEKLKVEDLKDILRGLNRESKKNAEKLLFLEVREGFKNFEFFKDMSEEIRRKIETGNFKLAIQGIFDVQTGKPVHYEVLLRFVDNDGNIVPAYKFIDYIYEFRLIHLLDVAVLKKILENSGVFTSKSIYVNISPVTFKLSSSLSEVERLVEDIRSNGINIGFEITEQAIVEDIDLIVNVMRGRDIPVGIDDFGTGYVSFSKFIDFVEAIDVEILKVDGSYVKKLVKENSSDKAEKVIRAIISMSRSLGIKTVAGFVENKEILEKIKQLKVDYGQGYLFMKPKVVV</sequence>
<dbReference type="InterPro" id="IPR050706">
    <property type="entry name" value="Cyclic-di-GMP_PDE-like"/>
</dbReference>
<accession>A0A239ACT1</accession>
<dbReference type="GO" id="GO:0071111">
    <property type="term" value="F:cyclic-guanylate-specific phosphodiesterase activity"/>
    <property type="evidence" value="ECO:0007669"/>
    <property type="project" value="InterPro"/>
</dbReference>
<reference evidence="3" key="1">
    <citation type="submission" date="2017-06" db="EMBL/GenBank/DDBJ databases">
        <authorList>
            <person name="Varghese N."/>
            <person name="Submissions S."/>
        </authorList>
    </citation>
    <scope>NUCLEOTIDE SEQUENCE [LARGE SCALE GENOMIC DNA]</scope>
    <source>
        <strain evidence="3">DSM 15668</strain>
    </source>
</reference>
<evidence type="ECO:0000259" key="1">
    <source>
        <dbReference type="PROSITE" id="PS50883"/>
    </source>
</evidence>
<proteinExistence type="predicted"/>
<evidence type="ECO:0000313" key="2">
    <source>
        <dbReference type="EMBL" id="SNR93141.1"/>
    </source>
</evidence>